<name>A0ABU3YCP9_9SPHN</name>
<keyword evidence="3" id="KW-1185">Reference proteome</keyword>
<dbReference type="Gene3D" id="1.20.120.520">
    <property type="entry name" value="nmb1532 protein domain like"/>
    <property type="match status" value="1"/>
</dbReference>
<dbReference type="RefSeq" id="WP_317228326.1">
    <property type="nucleotide sequence ID" value="NZ_JAWJEJ010000002.1"/>
</dbReference>
<feature type="domain" description="Hemerythrin-like" evidence="1">
    <location>
        <begin position="2"/>
        <end position="128"/>
    </location>
</feature>
<accession>A0ABU3YCP9</accession>
<dbReference type="Proteomes" id="UP001273531">
    <property type="component" value="Unassembled WGS sequence"/>
</dbReference>
<gene>
    <name evidence="2" type="ORF">RZN05_19390</name>
</gene>
<evidence type="ECO:0000313" key="2">
    <source>
        <dbReference type="EMBL" id="MDV3459170.1"/>
    </source>
</evidence>
<comment type="caution">
    <text evidence="2">The sequence shown here is derived from an EMBL/GenBank/DDBJ whole genome shotgun (WGS) entry which is preliminary data.</text>
</comment>
<evidence type="ECO:0000259" key="1">
    <source>
        <dbReference type="Pfam" id="PF01814"/>
    </source>
</evidence>
<organism evidence="2 3">
    <name type="scientific">Sphingomonas agrestis</name>
    <dbReference type="NCBI Taxonomy" id="3080540"/>
    <lineage>
        <taxon>Bacteria</taxon>
        <taxon>Pseudomonadati</taxon>
        <taxon>Pseudomonadota</taxon>
        <taxon>Alphaproteobacteria</taxon>
        <taxon>Sphingomonadales</taxon>
        <taxon>Sphingomonadaceae</taxon>
        <taxon>Sphingomonas</taxon>
    </lineage>
</organism>
<dbReference type="EMBL" id="JAWJEJ010000002">
    <property type="protein sequence ID" value="MDV3459170.1"/>
    <property type="molecule type" value="Genomic_DNA"/>
</dbReference>
<protein>
    <submittedName>
        <fullName evidence="2">Hemerythrin domain-containing protein</fullName>
    </submittedName>
</protein>
<reference evidence="2 3" key="1">
    <citation type="submission" date="2023-10" db="EMBL/GenBank/DDBJ databases">
        <title>Sphingomonas sp. HF-S4 16S ribosomal RNA gene Genome sequencing and assembly.</title>
        <authorList>
            <person name="Lee H."/>
        </authorList>
    </citation>
    <scope>NUCLEOTIDE SEQUENCE [LARGE SCALE GENOMIC DNA]</scope>
    <source>
        <strain evidence="2 3">HF-S4</strain>
    </source>
</reference>
<sequence>MIKQLCAEHRALEAQAALLLDIVAGEVPDAAAVAGMRWGMAQALVAHCSREDRQVYDVLLSSGDAVATGIAWRYRKDHGRLAPAFADYVVAWPVGRINREWVRFREETRKVLAGLAERIEREEHVLYSHAERVLAHRRAAA</sequence>
<evidence type="ECO:0000313" key="3">
    <source>
        <dbReference type="Proteomes" id="UP001273531"/>
    </source>
</evidence>
<dbReference type="InterPro" id="IPR012312">
    <property type="entry name" value="Hemerythrin-like"/>
</dbReference>
<dbReference type="Pfam" id="PF01814">
    <property type="entry name" value="Hemerythrin"/>
    <property type="match status" value="1"/>
</dbReference>
<proteinExistence type="predicted"/>